<accession>A0ABW5JUR4</accession>
<dbReference type="Gene3D" id="3.40.50.300">
    <property type="entry name" value="P-loop containing nucleotide triphosphate hydrolases"/>
    <property type="match status" value="1"/>
</dbReference>
<dbReference type="SMART" id="SM00382">
    <property type="entry name" value="AAA"/>
    <property type="match status" value="1"/>
</dbReference>
<dbReference type="InterPro" id="IPR027417">
    <property type="entry name" value="P-loop_NTPase"/>
</dbReference>
<dbReference type="Proteomes" id="UP001597441">
    <property type="component" value="Unassembled WGS sequence"/>
</dbReference>
<keyword evidence="6" id="KW-1185">Reference proteome</keyword>
<reference evidence="6" key="1">
    <citation type="journal article" date="2019" name="Int. J. Syst. Evol. Microbiol.">
        <title>The Global Catalogue of Microorganisms (GCM) 10K type strain sequencing project: providing services to taxonomists for standard genome sequencing and annotation.</title>
        <authorList>
            <consortium name="The Broad Institute Genomics Platform"/>
            <consortium name="The Broad Institute Genome Sequencing Center for Infectious Disease"/>
            <person name="Wu L."/>
            <person name="Ma J."/>
        </authorList>
    </citation>
    <scope>NUCLEOTIDE SEQUENCE [LARGE SCALE GENOMIC DNA]</scope>
    <source>
        <strain evidence="6">KCTC 42903</strain>
    </source>
</reference>
<dbReference type="InterPro" id="IPR003593">
    <property type="entry name" value="AAA+_ATPase"/>
</dbReference>
<dbReference type="GO" id="GO:0005524">
    <property type="term" value="F:ATP binding"/>
    <property type="evidence" value="ECO:0007669"/>
    <property type="project" value="UniProtKB-KW"/>
</dbReference>
<dbReference type="Pfam" id="PF00005">
    <property type="entry name" value="ABC_tran"/>
    <property type="match status" value="1"/>
</dbReference>
<sequence length="259" mass="29241">MENKYNMTVSINELEFFYPSAQILKGVTTEINQGEFVVLFGPNGSGKSTLMKCMNKILNPQVGYVEVEGKPVEQYSHLDLAKRIAYVPQNEVKVTGIKVFDMILSGRKPYISWKPSDKDYAIVTEVIESLKLEKIAMKDISALSGGQQQMVYIARAIAQEPKILLLDEPTSALDVKHQLEIMELLKSLSDKGITIIVTLHDINLATKYADKYLMLQEGKLYAEGCKKILTEHHLEMLYGVKIKILNDKDDFFVVPYSLS</sequence>
<gene>
    <name evidence="5" type="ORF">ACFSQS_10170</name>
</gene>
<dbReference type="EMBL" id="JBHULK010000003">
    <property type="protein sequence ID" value="MFD2535465.1"/>
    <property type="molecule type" value="Genomic_DNA"/>
</dbReference>
<dbReference type="InterPro" id="IPR003439">
    <property type="entry name" value="ABC_transporter-like_ATP-bd"/>
</dbReference>
<comment type="caution">
    <text evidence="5">The sequence shown here is derived from an EMBL/GenBank/DDBJ whole genome shotgun (WGS) entry which is preliminary data.</text>
</comment>
<dbReference type="PANTHER" id="PTHR42734:SF20">
    <property type="entry name" value="ABC-TYPE IRON(III)-SIDEROPHORE TRANSPORT SYSTEM, ATPASE COMPONENT"/>
    <property type="match status" value="1"/>
</dbReference>
<protein>
    <submittedName>
        <fullName evidence="5">ABC transporter ATP-binding protein</fullName>
    </submittedName>
</protein>
<dbReference type="RefSeq" id="WP_388017982.1">
    <property type="nucleotide sequence ID" value="NZ_JBHUDT010000003.1"/>
</dbReference>
<organism evidence="5 6">
    <name type="scientific">Gelatiniphilus marinus</name>
    <dbReference type="NCBI Taxonomy" id="1759464"/>
    <lineage>
        <taxon>Bacteria</taxon>
        <taxon>Pseudomonadati</taxon>
        <taxon>Bacteroidota</taxon>
        <taxon>Flavobacteriia</taxon>
        <taxon>Flavobacteriales</taxon>
        <taxon>Flavobacteriaceae</taxon>
        <taxon>Gelatiniphilus</taxon>
    </lineage>
</organism>
<evidence type="ECO:0000256" key="3">
    <source>
        <dbReference type="ARBA" id="ARBA00022840"/>
    </source>
</evidence>
<dbReference type="SUPFAM" id="SSF52540">
    <property type="entry name" value="P-loop containing nucleoside triphosphate hydrolases"/>
    <property type="match status" value="1"/>
</dbReference>
<dbReference type="InterPro" id="IPR050153">
    <property type="entry name" value="Metal_Ion_Import_ABC"/>
</dbReference>
<evidence type="ECO:0000313" key="5">
    <source>
        <dbReference type="EMBL" id="MFD2535465.1"/>
    </source>
</evidence>
<feature type="domain" description="ABC transporter" evidence="4">
    <location>
        <begin position="9"/>
        <end position="242"/>
    </location>
</feature>
<dbReference type="PANTHER" id="PTHR42734">
    <property type="entry name" value="METAL TRANSPORT SYSTEM ATP-BINDING PROTEIN TM_0124-RELATED"/>
    <property type="match status" value="1"/>
</dbReference>
<name>A0ABW5JUR4_9FLAO</name>
<evidence type="ECO:0000256" key="2">
    <source>
        <dbReference type="ARBA" id="ARBA00022741"/>
    </source>
</evidence>
<keyword evidence="2" id="KW-0547">Nucleotide-binding</keyword>
<dbReference type="CDD" id="cd03214">
    <property type="entry name" value="ABC_Iron-Siderophores_B12_Hemin"/>
    <property type="match status" value="1"/>
</dbReference>
<keyword evidence="1" id="KW-0813">Transport</keyword>
<proteinExistence type="predicted"/>
<dbReference type="PROSITE" id="PS50893">
    <property type="entry name" value="ABC_TRANSPORTER_2"/>
    <property type="match status" value="1"/>
</dbReference>
<evidence type="ECO:0000313" key="6">
    <source>
        <dbReference type="Proteomes" id="UP001597441"/>
    </source>
</evidence>
<evidence type="ECO:0000259" key="4">
    <source>
        <dbReference type="PROSITE" id="PS50893"/>
    </source>
</evidence>
<evidence type="ECO:0000256" key="1">
    <source>
        <dbReference type="ARBA" id="ARBA00022448"/>
    </source>
</evidence>
<keyword evidence="3 5" id="KW-0067">ATP-binding</keyword>